<evidence type="ECO:0000313" key="3">
    <source>
        <dbReference type="Proteomes" id="UP000187608"/>
    </source>
</evidence>
<keyword evidence="1" id="KW-0472">Membrane</keyword>
<gene>
    <name evidence="2" type="ORF">SAMN05421687_102229</name>
</gene>
<dbReference type="InterPro" id="IPR006938">
    <property type="entry name" value="DUF624"/>
</dbReference>
<evidence type="ECO:0000256" key="1">
    <source>
        <dbReference type="SAM" id="Phobius"/>
    </source>
</evidence>
<organism evidence="2 3">
    <name type="scientific">Salimicrobium flavidum</name>
    <dbReference type="NCBI Taxonomy" id="570947"/>
    <lineage>
        <taxon>Bacteria</taxon>
        <taxon>Bacillati</taxon>
        <taxon>Bacillota</taxon>
        <taxon>Bacilli</taxon>
        <taxon>Bacillales</taxon>
        <taxon>Bacillaceae</taxon>
        <taxon>Salimicrobium</taxon>
    </lineage>
</organism>
<proteinExistence type="predicted"/>
<keyword evidence="3" id="KW-1185">Reference proteome</keyword>
<dbReference type="RefSeq" id="WP_076557137.1">
    <property type="nucleotide sequence ID" value="NZ_FTOC01000002.1"/>
</dbReference>
<reference evidence="3" key="1">
    <citation type="submission" date="2017-01" db="EMBL/GenBank/DDBJ databases">
        <authorList>
            <person name="Varghese N."/>
            <person name="Submissions S."/>
        </authorList>
    </citation>
    <scope>NUCLEOTIDE SEQUENCE [LARGE SCALE GENOMIC DNA]</scope>
    <source>
        <strain evidence="3">DSM 23127</strain>
    </source>
</reference>
<evidence type="ECO:0000313" key="2">
    <source>
        <dbReference type="EMBL" id="SIS40642.1"/>
    </source>
</evidence>
<feature type="transmembrane region" description="Helical" evidence="1">
    <location>
        <begin position="21"/>
        <end position="42"/>
    </location>
</feature>
<dbReference type="Pfam" id="PF04854">
    <property type="entry name" value="DUF624"/>
    <property type="match status" value="1"/>
</dbReference>
<feature type="transmembrane region" description="Helical" evidence="1">
    <location>
        <begin position="131"/>
        <end position="156"/>
    </location>
</feature>
<feature type="transmembrane region" description="Helical" evidence="1">
    <location>
        <begin position="168"/>
        <end position="192"/>
    </location>
</feature>
<name>A0A1N7IU79_9BACI</name>
<dbReference type="OrthoDB" id="2182676at2"/>
<accession>A0A1N7IU79</accession>
<sequence>MGKRAGVMDGMYAVSEWIAKFSLTNLAWFGMNLPIVLLALSLLDAGNSGEVMVLLVPIILLTPFVFFPATTALFAKAREWVRRDFMGETKSYWRYYKENYRQSAYGGLVFTLLWTIVALDIYYFLETNTLMVGIFLVTAIVLYVFTVNFFSTIVHVALPFRKLMKRSFVITLGSPLLFGTIAVTSGFLLMISVYMFPVIIPVFTGSLVAFLSFSAYFRFILAVKNEEE</sequence>
<feature type="transmembrane region" description="Helical" evidence="1">
    <location>
        <begin position="54"/>
        <end position="75"/>
    </location>
</feature>
<dbReference type="EMBL" id="FTOC01000002">
    <property type="protein sequence ID" value="SIS40642.1"/>
    <property type="molecule type" value="Genomic_DNA"/>
</dbReference>
<protein>
    <submittedName>
        <fullName evidence="2">Uncharacterized membrane protein YesL</fullName>
    </submittedName>
</protein>
<keyword evidence="1" id="KW-1133">Transmembrane helix</keyword>
<feature type="transmembrane region" description="Helical" evidence="1">
    <location>
        <begin position="104"/>
        <end position="125"/>
    </location>
</feature>
<keyword evidence="1" id="KW-0812">Transmembrane</keyword>
<dbReference type="Proteomes" id="UP000187608">
    <property type="component" value="Unassembled WGS sequence"/>
</dbReference>
<feature type="transmembrane region" description="Helical" evidence="1">
    <location>
        <begin position="198"/>
        <end position="221"/>
    </location>
</feature>
<dbReference type="STRING" id="570947.SAMN05421687_102229"/>
<dbReference type="AlphaFoldDB" id="A0A1N7IU79"/>